<keyword evidence="4" id="KW-1185">Reference proteome</keyword>
<comment type="similarity">
    <text evidence="1">Belongs to the class I-like SAM-binding methyltransferase superfamily. RsmB/NOP family.</text>
</comment>
<dbReference type="GO" id="GO:0032259">
    <property type="term" value="P:methylation"/>
    <property type="evidence" value="ECO:0007669"/>
    <property type="project" value="UniProtKB-KW"/>
</dbReference>
<feature type="compositionally biased region" description="Pro residues" evidence="2">
    <location>
        <begin position="711"/>
        <end position="720"/>
    </location>
</feature>
<keyword evidence="1" id="KW-0949">S-adenosyl-L-methionine</keyword>
<feature type="compositionally biased region" description="Polar residues" evidence="2">
    <location>
        <begin position="798"/>
        <end position="810"/>
    </location>
</feature>
<dbReference type="SUPFAM" id="SSF53335">
    <property type="entry name" value="S-adenosyl-L-methionine-dependent methyltransferases"/>
    <property type="match status" value="1"/>
</dbReference>
<organism evidence="4 5">
    <name type="scientific">Parambassis ranga</name>
    <name type="common">Indian glassy fish</name>
    <dbReference type="NCBI Taxonomy" id="210632"/>
    <lineage>
        <taxon>Eukaryota</taxon>
        <taxon>Metazoa</taxon>
        <taxon>Chordata</taxon>
        <taxon>Craniata</taxon>
        <taxon>Vertebrata</taxon>
        <taxon>Euteleostomi</taxon>
        <taxon>Actinopterygii</taxon>
        <taxon>Neopterygii</taxon>
        <taxon>Teleostei</taxon>
        <taxon>Neoteleostei</taxon>
        <taxon>Acanthomorphata</taxon>
        <taxon>Ovalentaria</taxon>
        <taxon>Ambassidae</taxon>
        <taxon>Parambassis</taxon>
    </lineage>
</organism>
<name>A0A6P7K4J0_9TELE</name>
<accession>A0A6P7K4J0</accession>
<dbReference type="InterPro" id="IPR042620">
    <property type="entry name" value="NSUN7"/>
</dbReference>
<dbReference type="PROSITE" id="PS51686">
    <property type="entry name" value="SAM_MT_RSMB_NOP"/>
    <property type="match status" value="1"/>
</dbReference>
<feature type="compositionally biased region" description="Low complexity" evidence="2">
    <location>
        <begin position="770"/>
        <end position="792"/>
    </location>
</feature>
<feature type="compositionally biased region" description="Basic residues" evidence="2">
    <location>
        <begin position="638"/>
        <end position="670"/>
    </location>
</feature>
<feature type="compositionally biased region" description="Basic residues" evidence="2">
    <location>
        <begin position="614"/>
        <end position="631"/>
    </location>
</feature>
<dbReference type="PANTHER" id="PTHR14663">
    <property type="entry name" value="METHYLTRANSFERASE NSUN7-RELATED"/>
    <property type="match status" value="1"/>
</dbReference>
<dbReference type="InterPro" id="IPR001678">
    <property type="entry name" value="MeTrfase_RsmB-F_NOP2_dom"/>
</dbReference>
<dbReference type="InterPro" id="IPR029063">
    <property type="entry name" value="SAM-dependent_MTases_sf"/>
</dbReference>
<feature type="domain" description="SAM-dependent MTase RsmB/NOP-type" evidence="3">
    <location>
        <begin position="205"/>
        <end position="519"/>
    </location>
</feature>
<dbReference type="RefSeq" id="XP_028284194.1">
    <property type="nucleotide sequence ID" value="XM_028428393.1"/>
</dbReference>
<dbReference type="GO" id="GO:0003723">
    <property type="term" value="F:RNA binding"/>
    <property type="evidence" value="ECO:0007669"/>
    <property type="project" value="UniProtKB-UniRule"/>
</dbReference>
<feature type="compositionally biased region" description="Basic residues" evidence="2">
    <location>
        <begin position="551"/>
        <end position="561"/>
    </location>
</feature>
<keyword evidence="1" id="KW-0808">Transferase</keyword>
<evidence type="ECO:0000256" key="2">
    <source>
        <dbReference type="SAM" id="MobiDB-lite"/>
    </source>
</evidence>
<dbReference type="Gene3D" id="3.40.50.150">
    <property type="entry name" value="Vaccinia Virus protein VP39"/>
    <property type="match status" value="1"/>
</dbReference>
<dbReference type="Proteomes" id="UP000515145">
    <property type="component" value="Chromosome 1"/>
</dbReference>
<feature type="region of interest" description="Disordered" evidence="2">
    <location>
        <begin position="542"/>
        <end position="810"/>
    </location>
</feature>
<feature type="compositionally biased region" description="Acidic residues" evidence="2">
    <location>
        <begin position="585"/>
        <end position="605"/>
    </location>
</feature>
<keyword evidence="1" id="KW-0694">RNA-binding</keyword>
<dbReference type="Gene3D" id="3.30.70.1170">
    <property type="entry name" value="Sun protein, domain 3"/>
    <property type="match status" value="1"/>
</dbReference>
<protein>
    <submittedName>
        <fullName evidence="5">Methyltransferase NSUN7</fullName>
    </submittedName>
</protein>
<gene>
    <name evidence="5" type="primary">LOC114450324</name>
</gene>
<dbReference type="AlphaFoldDB" id="A0A6P7K4J0"/>
<proteinExistence type="inferred from homology"/>
<dbReference type="GO" id="GO:0008168">
    <property type="term" value="F:methyltransferase activity"/>
    <property type="evidence" value="ECO:0007669"/>
    <property type="project" value="UniProtKB-KW"/>
</dbReference>
<dbReference type="InParanoid" id="A0A6P7K4J0"/>
<sequence length="810" mass="89154">MADKVGSSNHVNMSATTEQVIISQDHQTIKDPASSLPPLPHFQAPSLFQVCPPSDQVFQQAAAIFQQLHAEKPVIHQLLNYGKKTDIPPSKMGDRATQTQAYQLAFNTLKYQDLLENVIADSCFHTYISCDLLPLAMVMLFDFQDRKFLLSERPTKEDQEVIQEVRDLESSMKRCKTKLAAALARFRVKHYLRSVSCFLCDPVRAKQHRAKSLPHYTWINTLGTSLEEVCEALQSAGLREANNMVDLQESVFCRDPLCPDTLIFSQNLYAQLQDSILCTQHILNIQDRSVCVAVSAIRPLLFEKGDVLVVGSFSAVTVAHVAVAAAERSARVLVCGADHTASQIEEIQKLLTQMHIKNVRVLSEPFYSLNEWNAAVQRLKVIAVLPQCSSSALNDPVPTIHSEHGDWDLLPELSHGSVSKSKIQSLSSQQARLLAHALTFPKVQTVVYCTRSEYPEENEQLVKRVLEKTHTNPKLLPFRVNGPIFPEESPSEDTSDSRFFRLKPSQLTNGCFIARLSRQADPTKVETVQDVLARAAAKGLLGGIMPSQTKPGKKGKSKKNRAASASSKHSTSSSPERQTEREQDPEAPEEEGGEEDCKEGDEEEEKVQVEGQKGGKKKRGHKGRKRHSKKKTAADSKHKPKNNRKKSTKRKVSQSQHKKNVTRSKPRRIPRLTLTLMSSATSSHLSPIAALAHKLSGNPRHAVLGSEHPSAAPPPPPAPHTPSKRPTAQPERALTDTAKPARKGVRAEQEVAPQKGMKAAEFVLPPISAPSSSCVRSKSGSSVSPRLSSSELEAGDNVSASSSPVSLPEL</sequence>
<comment type="caution">
    <text evidence="1">Lacks conserved residue(s) required for the propagation of feature annotation.</text>
</comment>
<evidence type="ECO:0000256" key="1">
    <source>
        <dbReference type="PROSITE-ProRule" id="PRU01023"/>
    </source>
</evidence>
<dbReference type="PANTHER" id="PTHR14663:SF2">
    <property type="entry name" value="METHYLTRANSFERASE NSUN7-RELATED"/>
    <property type="match status" value="1"/>
</dbReference>
<evidence type="ECO:0000259" key="3">
    <source>
        <dbReference type="PROSITE" id="PS51686"/>
    </source>
</evidence>
<reference evidence="5" key="1">
    <citation type="submission" date="2025-08" db="UniProtKB">
        <authorList>
            <consortium name="RefSeq"/>
        </authorList>
    </citation>
    <scope>IDENTIFICATION</scope>
</reference>
<dbReference type="OrthoDB" id="6817893at2759"/>
<evidence type="ECO:0000313" key="5">
    <source>
        <dbReference type="RefSeq" id="XP_028284194.1"/>
    </source>
</evidence>
<evidence type="ECO:0000313" key="4">
    <source>
        <dbReference type="Proteomes" id="UP000515145"/>
    </source>
</evidence>
<dbReference type="GeneID" id="114450324"/>
<keyword evidence="1 5" id="KW-0489">Methyltransferase</keyword>
<feature type="compositionally biased region" description="Low complexity" evidence="2">
    <location>
        <begin position="672"/>
        <end position="686"/>
    </location>
</feature>
<feature type="binding site" evidence="1">
    <location>
        <position position="338"/>
    </location>
    <ligand>
        <name>S-adenosyl-L-methionine</name>
        <dbReference type="ChEBI" id="CHEBI:59789"/>
    </ligand>
</feature>
<feature type="compositionally biased region" description="Low complexity" evidence="2">
    <location>
        <begin position="562"/>
        <end position="574"/>
    </location>
</feature>